<keyword evidence="2" id="KW-1185">Reference proteome</keyword>
<sequence>MLTILVCKGRIKPEEAYVETRRRAWKSAESGREKRIGGHAGPGAIHHAISSVMFEALVTGDRVFQHINGHH</sequence>
<protein>
    <submittedName>
        <fullName evidence="1">Uncharacterized protein</fullName>
    </submittedName>
</protein>
<gene>
    <name evidence="1" type="ORF">ACFFP1_11320</name>
</gene>
<organism evidence="1 2">
    <name type="scientific">Arthrobacter ramosus</name>
    <dbReference type="NCBI Taxonomy" id="1672"/>
    <lineage>
        <taxon>Bacteria</taxon>
        <taxon>Bacillati</taxon>
        <taxon>Actinomycetota</taxon>
        <taxon>Actinomycetes</taxon>
        <taxon>Micrococcales</taxon>
        <taxon>Micrococcaceae</taxon>
        <taxon>Arthrobacter</taxon>
    </lineage>
</organism>
<dbReference type="Proteomes" id="UP001589702">
    <property type="component" value="Unassembled WGS sequence"/>
</dbReference>
<comment type="caution">
    <text evidence="1">The sequence shown here is derived from an EMBL/GenBank/DDBJ whole genome shotgun (WGS) entry which is preliminary data.</text>
</comment>
<proteinExistence type="predicted"/>
<evidence type="ECO:0000313" key="1">
    <source>
        <dbReference type="EMBL" id="MFB9820088.1"/>
    </source>
</evidence>
<reference evidence="1 2" key="1">
    <citation type="submission" date="2024-09" db="EMBL/GenBank/DDBJ databases">
        <authorList>
            <person name="Sun Q."/>
            <person name="Mori K."/>
        </authorList>
    </citation>
    <scope>NUCLEOTIDE SEQUENCE [LARGE SCALE GENOMIC DNA]</scope>
    <source>
        <strain evidence="1 2">JCM 1334</strain>
    </source>
</reference>
<name>A0ABV5XZB5_ARTRM</name>
<accession>A0ABV5XZB5</accession>
<dbReference type="EMBL" id="JBHMBC010000017">
    <property type="protein sequence ID" value="MFB9820088.1"/>
    <property type="molecule type" value="Genomic_DNA"/>
</dbReference>
<evidence type="ECO:0000313" key="2">
    <source>
        <dbReference type="Proteomes" id="UP001589702"/>
    </source>
</evidence>
<dbReference type="RefSeq" id="WP_234752769.1">
    <property type="nucleotide sequence ID" value="NZ_BAAAWN010000001.1"/>
</dbReference>